<gene>
    <name evidence="2" type="ORF">PoB_004382700</name>
</gene>
<accession>A0AAV4BDQ5</accession>
<name>A0AAV4BDQ5_9GAST</name>
<dbReference type="EMBL" id="BLXT01004769">
    <property type="protein sequence ID" value="GFO17322.1"/>
    <property type="molecule type" value="Genomic_DNA"/>
</dbReference>
<comment type="caution">
    <text evidence="2">The sequence shown here is derived from an EMBL/GenBank/DDBJ whole genome shotgun (WGS) entry which is preliminary data.</text>
</comment>
<sequence>MASFSICGMYVVIILTLLCVTAGSVPTNGTDNRNKRDDNTICPPRIACTSNGQVFFLGEYRFEECKTYQCRKITKLGFETGSLLVVGGGCMVNGKCYKDKFFQIGDVRFQCSLEKDEYGSLTYELSVTEVSC</sequence>
<reference evidence="2 3" key="1">
    <citation type="journal article" date="2021" name="Elife">
        <title>Chloroplast acquisition without the gene transfer in kleptoplastic sea slugs, Plakobranchus ocellatus.</title>
        <authorList>
            <person name="Maeda T."/>
            <person name="Takahashi S."/>
            <person name="Yoshida T."/>
            <person name="Shimamura S."/>
            <person name="Takaki Y."/>
            <person name="Nagai Y."/>
            <person name="Toyoda A."/>
            <person name="Suzuki Y."/>
            <person name="Arimoto A."/>
            <person name="Ishii H."/>
            <person name="Satoh N."/>
            <person name="Nishiyama T."/>
            <person name="Hasebe M."/>
            <person name="Maruyama T."/>
            <person name="Minagawa J."/>
            <person name="Obokata J."/>
            <person name="Shigenobu S."/>
        </authorList>
    </citation>
    <scope>NUCLEOTIDE SEQUENCE [LARGE SCALE GENOMIC DNA]</scope>
</reference>
<dbReference type="AlphaFoldDB" id="A0AAV4BDQ5"/>
<evidence type="ECO:0000256" key="1">
    <source>
        <dbReference type="SAM" id="SignalP"/>
    </source>
</evidence>
<feature type="signal peptide" evidence="1">
    <location>
        <begin position="1"/>
        <end position="23"/>
    </location>
</feature>
<organism evidence="2 3">
    <name type="scientific">Plakobranchus ocellatus</name>
    <dbReference type="NCBI Taxonomy" id="259542"/>
    <lineage>
        <taxon>Eukaryota</taxon>
        <taxon>Metazoa</taxon>
        <taxon>Spiralia</taxon>
        <taxon>Lophotrochozoa</taxon>
        <taxon>Mollusca</taxon>
        <taxon>Gastropoda</taxon>
        <taxon>Heterobranchia</taxon>
        <taxon>Euthyneura</taxon>
        <taxon>Panpulmonata</taxon>
        <taxon>Sacoglossa</taxon>
        <taxon>Placobranchoidea</taxon>
        <taxon>Plakobranchidae</taxon>
        <taxon>Plakobranchus</taxon>
    </lineage>
</organism>
<feature type="chain" id="PRO_5043954853" evidence="1">
    <location>
        <begin position="24"/>
        <end position="132"/>
    </location>
</feature>
<protein>
    <submittedName>
        <fullName evidence="2">Uncharacterized protein</fullName>
    </submittedName>
</protein>
<proteinExistence type="predicted"/>
<evidence type="ECO:0000313" key="2">
    <source>
        <dbReference type="EMBL" id="GFO17322.1"/>
    </source>
</evidence>
<dbReference type="Proteomes" id="UP000735302">
    <property type="component" value="Unassembled WGS sequence"/>
</dbReference>
<evidence type="ECO:0000313" key="3">
    <source>
        <dbReference type="Proteomes" id="UP000735302"/>
    </source>
</evidence>
<keyword evidence="3" id="KW-1185">Reference proteome</keyword>
<keyword evidence="1" id="KW-0732">Signal</keyword>